<feature type="region of interest" description="Disordered" evidence="1">
    <location>
        <begin position="1"/>
        <end position="23"/>
    </location>
</feature>
<dbReference type="Proteomes" id="UP000003789">
    <property type="component" value="Unassembled WGS sequence"/>
</dbReference>
<dbReference type="AlphaFoldDB" id="Q1Z5F8"/>
<feature type="compositionally biased region" description="Basic and acidic residues" evidence="1">
    <location>
        <begin position="42"/>
        <end position="55"/>
    </location>
</feature>
<comment type="caution">
    <text evidence="2">The sequence shown here is derived from an EMBL/GenBank/DDBJ whole genome shotgun (WGS) entry which is preliminary data.</text>
</comment>
<feature type="compositionally biased region" description="Basic residues" evidence="1">
    <location>
        <begin position="1"/>
        <end position="12"/>
    </location>
</feature>
<reference evidence="2 3" key="1">
    <citation type="submission" date="2006-03" db="EMBL/GenBank/DDBJ databases">
        <authorList>
            <person name="Bartlett D.H."/>
            <person name="Valle G."/>
            <person name="Lauro F.M."/>
            <person name="Vezzi A."/>
            <person name="Simonato F."/>
            <person name="Eloe E."/>
            <person name="Vitulo N."/>
            <person name="Stratton T.K."/>
            <person name="D'angelo M."/>
            <person name="Ferriera S."/>
            <person name="Johnson J."/>
            <person name="Kravitz S."/>
            <person name="Beeson K."/>
            <person name="Sutton G."/>
            <person name="Rogers Y."/>
            <person name="Friedman R."/>
            <person name="Frazier M."/>
            <person name="Venter J.C."/>
        </authorList>
    </citation>
    <scope>NUCLEOTIDE SEQUENCE [LARGE SCALE GENOMIC DNA]</scope>
    <source>
        <strain evidence="2 3">3TCK</strain>
    </source>
</reference>
<evidence type="ECO:0000313" key="3">
    <source>
        <dbReference type="Proteomes" id="UP000003789"/>
    </source>
</evidence>
<proteinExistence type="predicted"/>
<dbReference type="HOGENOM" id="CLU_199764_0_0_6"/>
<evidence type="ECO:0000313" key="2">
    <source>
        <dbReference type="EMBL" id="EAS43924.1"/>
    </source>
</evidence>
<evidence type="ECO:0000256" key="1">
    <source>
        <dbReference type="SAM" id="MobiDB-lite"/>
    </source>
</evidence>
<organism evidence="2 3">
    <name type="scientific">Photobacterium profundum 3TCK</name>
    <dbReference type="NCBI Taxonomy" id="314280"/>
    <lineage>
        <taxon>Bacteria</taxon>
        <taxon>Pseudomonadati</taxon>
        <taxon>Pseudomonadota</taxon>
        <taxon>Gammaproteobacteria</taxon>
        <taxon>Vibrionales</taxon>
        <taxon>Vibrionaceae</taxon>
        <taxon>Photobacterium</taxon>
    </lineage>
</organism>
<name>Q1Z5F8_9GAMM</name>
<accession>Q1Z5F8</accession>
<dbReference type="EMBL" id="AAPH01000008">
    <property type="protein sequence ID" value="EAS43924.1"/>
    <property type="molecule type" value="Genomic_DNA"/>
</dbReference>
<gene>
    <name evidence="2" type="ORF">P3TCK_16499</name>
</gene>
<sequence>MKHRRVGSKKIKQMMDDLGITDNAKLDDDQQLLLEQRQQSVSDDKQITQFDSENK</sequence>
<protein>
    <submittedName>
        <fullName evidence="2">Uncharacterized protein</fullName>
    </submittedName>
</protein>
<feature type="region of interest" description="Disordered" evidence="1">
    <location>
        <begin position="36"/>
        <end position="55"/>
    </location>
</feature>
<dbReference type="RefSeq" id="WP_006231200.1">
    <property type="nucleotide sequence ID" value="NZ_CH724135.1"/>
</dbReference>